<dbReference type="Pfam" id="PF13343">
    <property type="entry name" value="SBP_bac_6"/>
    <property type="match status" value="1"/>
</dbReference>
<name>A0A225MYW2_9BURK</name>
<keyword evidence="1 2" id="KW-0732">Signal</keyword>
<proteinExistence type="predicted"/>
<accession>A0A225MYW2</accession>
<dbReference type="PANTHER" id="PTHR30006:SF2">
    <property type="entry name" value="ABC TRANSPORTER SUBSTRATE-BINDING PROTEIN"/>
    <property type="match status" value="1"/>
</dbReference>
<dbReference type="PRINTS" id="PR00909">
    <property type="entry name" value="SPERMDNBNDNG"/>
</dbReference>
<dbReference type="EMBL" id="NJIH01000001">
    <property type="protein sequence ID" value="OWT66252.1"/>
    <property type="molecule type" value="Genomic_DNA"/>
</dbReference>
<protein>
    <submittedName>
        <fullName evidence="3">ABC transporter substrate-binding protein</fullName>
    </submittedName>
</protein>
<evidence type="ECO:0000256" key="2">
    <source>
        <dbReference type="SAM" id="SignalP"/>
    </source>
</evidence>
<keyword evidence="4" id="KW-1185">Reference proteome</keyword>
<feature type="chain" id="PRO_5013189016" evidence="2">
    <location>
        <begin position="26"/>
        <end position="337"/>
    </location>
</feature>
<dbReference type="GO" id="GO:0030288">
    <property type="term" value="C:outer membrane-bounded periplasmic space"/>
    <property type="evidence" value="ECO:0007669"/>
    <property type="project" value="TreeGrafter"/>
</dbReference>
<reference evidence="4" key="1">
    <citation type="submission" date="2017-06" db="EMBL/GenBank/DDBJ databases">
        <title>Herbaspirillum phytohormonus sp. nov., isolated from the root nodule of Robinia pseudoacacia in lead-zinc mine.</title>
        <authorList>
            <person name="Fan M."/>
            <person name="Lin Y."/>
        </authorList>
    </citation>
    <scope>NUCLEOTIDE SEQUENCE [LARGE SCALE GENOMIC DNA]</scope>
    <source>
        <strain evidence="4">SC-089</strain>
    </source>
</reference>
<dbReference type="Proteomes" id="UP000214603">
    <property type="component" value="Unassembled WGS sequence"/>
</dbReference>
<gene>
    <name evidence="3" type="ORF">CEY11_00450</name>
</gene>
<evidence type="ECO:0000256" key="1">
    <source>
        <dbReference type="ARBA" id="ARBA00022729"/>
    </source>
</evidence>
<dbReference type="GO" id="GO:0030976">
    <property type="term" value="F:thiamine pyrophosphate binding"/>
    <property type="evidence" value="ECO:0007669"/>
    <property type="project" value="TreeGrafter"/>
</dbReference>
<evidence type="ECO:0000313" key="4">
    <source>
        <dbReference type="Proteomes" id="UP000214603"/>
    </source>
</evidence>
<evidence type="ECO:0000313" key="3">
    <source>
        <dbReference type="EMBL" id="OWT66252.1"/>
    </source>
</evidence>
<dbReference type="PROSITE" id="PS51257">
    <property type="entry name" value="PROKAR_LIPOPROTEIN"/>
    <property type="match status" value="1"/>
</dbReference>
<dbReference type="SUPFAM" id="SSF53850">
    <property type="entry name" value="Periplasmic binding protein-like II"/>
    <property type="match status" value="1"/>
</dbReference>
<dbReference type="GO" id="GO:0019808">
    <property type="term" value="F:polyamine binding"/>
    <property type="evidence" value="ECO:0007669"/>
    <property type="project" value="InterPro"/>
</dbReference>
<comment type="caution">
    <text evidence="3">The sequence shown here is derived from an EMBL/GenBank/DDBJ whole genome shotgun (WGS) entry which is preliminary data.</text>
</comment>
<dbReference type="GO" id="GO:0015888">
    <property type="term" value="P:thiamine transport"/>
    <property type="evidence" value="ECO:0007669"/>
    <property type="project" value="TreeGrafter"/>
</dbReference>
<dbReference type="GO" id="GO:0015846">
    <property type="term" value="P:polyamine transport"/>
    <property type="evidence" value="ECO:0007669"/>
    <property type="project" value="InterPro"/>
</dbReference>
<dbReference type="AlphaFoldDB" id="A0A225MYW2"/>
<dbReference type="GO" id="GO:0030975">
    <property type="term" value="F:thiamine binding"/>
    <property type="evidence" value="ECO:0007669"/>
    <property type="project" value="TreeGrafter"/>
</dbReference>
<dbReference type="CDD" id="cd13549">
    <property type="entry name" value="PBP2_Fbp_like_3"/>
    <property type="match status" value="1"/>
</dbReference>
<dbReference type="OrthoDB" id="366726at2"/>
<dbReference type="PANTHER" id="PTHR30006">
    <property type="entry name" value="THIAMINE-BINDING PERIPLASMIC PROTEIN-RELATED"/>
    <property type="match status" value="1"/>
</dbReference>
<sequence length="337" mass="36903">MKTRLRGLIGLFAMAACLGAGAARADEMAICYNCPPEWADWAGQVKNIKRDTGITVPLDNKNSGQSLAQIIAEKKSPVADVVYLGITSAIEAMKYDVLGSYKPKHWDEIPADLKDPNGHWVAIHSGSVGLFINKDALEGKPVPQSWADLLKPEYKGMVGCLDPSSAFVGYAAAIAINQALGGSLSNFKPVIDYFKKLKQNQAIIPKQTAYARVLSGEIPILIDFDFNAYRGKYKDHANIAFVIPKEGTVSFPYVMAMVKGAPHPANAHKVLDYLLSDKGQAHWANAFLKPVRNVKIPADIAAKFLPASDYARSKTVNYAEVAKQQEPFQRLYLDQVH</sequence>
<dbReference type="InterPro" id="IPR001188">
    <property type="entry name" value="Sperm_putr-bd"/>
</dbReference>
<feature type="signal peptide" evidence="2">
    <location>
        <begin position="1"/>
        <end position="25"/>
    </location>
</feature>
<dbReference type="RefSeq" id="WP_088601380.1">
    <property type="nucleotide sequence ID" value="NZ_NJIH01000001.1"/>
</dbReference>
<organism evidence="3 4">
    <name type="scientific">Candidimonas nitroreducens</name>
    <dbReference type="NCBI Taxonomy" id="683354"/>
    <lineage>
        <taxon>Bacteria</taxon>
        <taxon>Pseudomonadati</taxon>
        <taxon>Pseudomonadota</taxon>
        <taxon>Betaproteobacteria</taxon>
        <taxon>Burkholderiales</taxon>
        <taxon>Alcaligenaceae</taxon>
        <taxon>Candidimonas</taxon>
    </lineage>
</organism>
<dbReference type="Gene3D" id="3.40.190.10">
    <property type="entry name" value="Periplasmic binding protein-like II"/>
    <property type="match status" value="2"/>
</dbReference>